<dbReference type="Proteomes" id="UP001646141">
    <property type="component" value="Unassembled WGS sequence"/>
</dbReference>
<feature type="transmembrane region" description="Helical" evidence="1">
    <location>
        <begin position="81"/>
        <end position="98"/>
    </location>
</feature>
<proteinExistence type="predicted"/>
<organism evidence="2 3">
    <name type="scientific">Leucobacter chromiireducens subsp. chromiireducens</name>
    <dbReference type="NCBI Taxonomy" id="660067"/>
    <lineage>
        <taxon>Bacteria</taxon>
        <taxon>Bacillati</taxon>
        <taxon>Actinomycetota</taxon>
        <taxon>Actinomycetes</taxon>
        <taxon>Micrococcales</taxon>
        <taxon>Microbacteriaceae</taxon>
        <taxon>Leucobacter</taxon>
    </lineage>
</organism>
<comment type="caution">
    <text evidence="2">The sequence shown here is derived from an EMBL/GenBank/DDBJ whole genome shotgun (WGS) entry which is preliminary data.</text>
</comment>
<dbReference type="EMBL" id="QYAD01000002">
    <property type="protein sequence ID" value="MBL3689538.1"/>
    <property type="molecule type" value="Genomic_DNA"/>
</dbReference>
<feature type="transmembrane region" description="Helical" evidence="1">
    <location>
        <begin position="110"/>
        <end position="128"/>
    </location>
</feature>
<evidence type="ECO:0000313" key="2">
    <source>
        <dbReference type="EMBL" id="MBL3689538.1"/>
    </source>
</evidence>
<keyword evidence="3" id="KW-1185">Reference proteome</keyword>
<name>A0ABS1SMY8_9MICO</name>
<gene>
    <name evidence="2" type="ORF">D3226_06145</name>
</gene>
<evidence type="ECO:0000256" key="1">
    <source>
        <dbReference type="SAM" id="Phobius"/>
    </source>
</evidence>
<dbReference type="RefSeq" id="WP_202381568.1">
    <property type="nucleotide sequence ID" value="NZ_BAAAMA010000002.1"/>
</dbReference>
<accession>A0ABS1SMY8</accession>
<protein>
    <submittedName>
        <fullName evidence="2">HXXEE domain-containing protein</fullName>
    </submittedName>
</protein>
<evidence type="ECO:0000313" key="3">
    <source>
        <dbReference type="Proteomes" id="UP001646141"/>
    </source>
</evidence>
<feature type="transmembrane region" description="Helical" evidence="1">
    <location>
        <begin position="140"/>
        <end position="161"/>
    </location>
</feature>
<dbReference type="Pfam" id="PF13787">
    <property type="entry name" value="HXXEE"/>
    <property type="match status" value="1"/>
</dbReference>
<keyword evidence="1" id="KW-0812">Transmembrane</keyword>
<keyword evidence="1" id="KW-1133">Transmembrane helix</keyword>
<sequence length="180" mass="18565">MSAERSAGAGRTAMLIAFGCHNAEEIAFSDHGSRLDPRFLANLGLSEEDYRADRMSIATALLSAVVTCATHSRGGRARRPITAAIAIASAGALSVNAAGHLLQALVRRNYNPGLVTAPLLLMSSIAAIRGFRADSSISSVGAGTAVVAGTALSVPAIVASLRVARLVRPTTIQTRKESSL</sequence>
<dbReference type="InterPro" id="IPR025671">
    <property type="entry name" value="HXXEE"/>
</dbReference>
<keyword evidence="1" id="KW-0472">Membrane</keyword>
<reference evidence="2 3" key="1">
    <citation type="submission" date="2018-09" db="EMBL/GenBank/DDBJ databases">
        <title>Comparative genomics of Leucobacter spp.</title>
        <authorList>
            <person name="Reis A.C."/>
            <person name="Kolvenbach B.A."/>
            <person name="Corvini P.F.X."/>
            <person name="Nunes O.C."/>
        </authorList>
    </citation>
    <scope>NUCLEOTIDE SEQUENCE [LARGE SCALE GENOMIC DNA]</scope>
    <source>
        <strain evidence="2 3">L-1</strain>
    </source>
</reference>